<evidence type="ECO:0000313" key="2">
    <source>
        <dbReference type="EMBL" id="KIL78815.1"/>
    </source>
</evidence>
<proteinExistence type="predicted"/>
<sequence>MEGFYAGSEAGQAKRPGMESNSPHLHEYEKRLLIFHSPGLSLVS</sequence>
<dbReference type="EMBL" id="JXLP01000005">
    <property type="protein sequence ID" value="KIL78815.1"/>
    <property type="molecule type" value="Genomic_DNA"/>
</dbReference>
<comment type="caution">
    <text evidence="2">The sequence shown here is derived from an EMBL/GenBank/DDBJ whole genome shotgun (WGS) entry which is preliminary data.</text>
</comment>
<gene>
    <name evidence="2" type="ORF">SD77_3616</name>
</gene>
<organism evidence="2 3">
    <name type="scientific">Bacillus badius</name>
    <dbReference type="NCBI Taxonomy" id="1455"/>
    <lineage>
        <taxon>Bacteria</taxon>
        <taxon>Bacillati</taxon>
        <taxon>Bacillota</taxon>
        <taxon>Bacilli</taxon>
        <taxon>Bacillales</taxon>
        <taxon>Bacillaceae</taxon>
        <taxon>Pseudobacillus</taxon>
    </lineage>
</organism>
<evidence type="ECO:0000256" key="1">
    <source>
        <dbReference type="SAM" id="MobiDB-lite"/>
    </source>
</evidence>
<reference evidence="2 3" key="1">
    <citation type="submission" date="2015-01" db="EMBL/GenBank/DDBJ databases">
        <title>Genome Assembly of Bacillus badius MTCC 1458.</title>
        <authorList>
            <person name="Verma A."/>
            <person name="Khatri I."/>
            <person name="Mual P."/>
            <person name="Subramanian S."/>
            <person name="Krishnamurthi S."/>
        </authorList>
    </citation>
    <scope>NUCLEOTIDE SEQUENCE [LARGE SCALE GENOMIC DNA]</scope>
    <source>
        <strain evidence="2 3">MTCC 1458</strain>
    </source>
</reference>
<keyword evidence="3" id="KW-1185">Reference proteome</keyword>
<dbReference type="Proteomes" id="UP000031982">
    <property type="component" value="Unassembled WGS sequence"/>
</dbReference>
<feature type="region of interest" description="Disordered" evidence="1">
    <location>
        <begin position="1"/>
        <end position="23"/>
    </location>
</feature>
<name>A0ABR5AVR2_BACBA</name>
<protein>
    <recommendedName>
        <fullName evidence="4">Ribose 5-phosphate isomerase B</fullName>
    </recommendedName>
</protein>
<accession>A0ABR5AVR2</accession>
<evidence type="ECO:0008006" key="4">
    <source>
        <dbReference type="Google" id="ProtNLM"/>
    </source>
</evidence>
<evidence type="ECO:0000313" key="3">
    <source>
        <dbReference type="Proteomes" id="UP000031982"/>
    </source>
</evidence>